<sequence length="323" mass="34256">PDQVTPASDATPLADSGTGVAGTSNEYSRGVHKHQLQVSGVLPSKDTSVGTVGQASSYARSDHQHPIQTVDTILKSDSANGSYGTVDSYARNDHSHPINVQTNASIVPVVNGIGNSGSSAYYSRHDHVHPQQLTYDGNVTATKFIKYGGTVNDILLADASNYDDGLRIARTEESTGGSSIFLGCNRTSIVGSIANQLQIFTPPSSYVNNPLGFEITTASDSGDTTRGLQISADGNTLTFNSNQFVDLTTDQSLSGNDAQNPRGFTIVKIIAPVGSVNYSQDNPILWGTNSLDTDGGFYTNGQLYSGEIMHCNLIRTTKDDENL</sequence>
<evidence type="ECO:0000313" key="3">
    <source>
        <dbReference type="Proteomes" id="UP000324800"/>
    </source>
</evidence>
<dbReference type="Proteomes" id="UP000324800">
    <property type="component" value="Unassembled WGS sequence"/>
</dbReference>
<protein>
    <submittedName>
        <fullName evidence="2">Uncharacterized protein</fullName>
    </submittedName>
</protein>
<accession>A0A5J4VL61</accession>
<reference evidence="2 3" key="1">
    <citation type="submission" date="2019-03" db="EMBL/GenBank/DDBJ databases">
        <title>Single cell metagenomics reveals metabolic interactions within the superorganism composed of flagellate Streblomastix strix and complex community of Bacteroidetes bacteria on its surface.</title>
        <authorList>
            <person name="Treitli S.C."/>
            <person name="Kolisko M."/>
            <person name="Husnik F."/>
            <person name="Keeling P."/>
            <person name="Hampl V."/>
        </authorList>
    </citation>
    <scope>NUCLEOTIDE SEQUENCE [LARGE SCALE GENOMIC DNA]</scope>
    <source>
        <strain evidence="2">ST1C</strain>
    </source>
</reference>
<organism evidence="2 3">
    <name type="scientific">Streblomastix strix</name>
    <dbReference type="NCBI Taxonomy" id="222440"/>
    <lineage>
        <taxon>Eukaryota</taxon>
        <taxon>Metamonada</taxon>
        <taxon>Preaxostyla</taxon>
        <taxon>Oxymonadida</taxon>
        <taxon>Streblomastigidae</taxon>
        <taxon>Streblomastix</taxon>
    </lineage>
</organism>
<gene>
    <name evidence="2" type="ORF">EZS28_021391</name>
</gene>
<dbReference type="AlphaFoldDB" id="A0A5J4VL61"/>
<name>A0A5J4VL61_9EUKA</name>
<evidence type="ECO:0000256" key="1">
    <source>
        <dbReference type="SAM" id="MobiDB-lite"/>
    </source>
</evidence>
<feature type="region of interest" description="Disordered" evidence="1">
    <location>
        <begin position="1"/>
        <end position="26"/>
    </location>
</feature>
<evidence type="ECO:0000313" key="2">
    <source>
        <dbReference type="EMBL" id="KAA6383079.1"/>
    </source>
</evidence>
<comment type="caution">
    <text evidence="2">The sequence shown here is derived from an EMBL/GenBank/DDBJ whole genome shotgun (WGS) entry which is preliminary data.</text>
</comment>
<proteinExistence type="predicted"/>
<dbReference type="EMBL" id="SNRW01006438">
    <property type="protein sequence ID" value="KAA6383079.1"/>
    <property type="molecule type" value="Genomic_DNA"/>
</dbReference>
<feature type="non-terminal residue" evidence="2">
    <location>
        <position position="1"/>
    </location>
</feature>